<dbReference type="SUPFAM" id="SSF101936">
    <property type="entry name" value="DNA-binding pseudobarrel domain"/>
    <property type="match status" value="1"/>
</dbReference>
<keyword evidence="4 9" id="KW-0805">Transcription regulation</keyword>
<dbReference type="OrthoDB" id="1050118at2759"/>
<dbReference type="CDD" id="cd10017">
    <property type="entry name" value="B3_DNA"/>
    <property type="match status" value="1"/>
</dbReference>
<gene>
    <name evidence="13" type="ORF">MANES_02G007600</name>
</gene>
<dbReference type="FunFam" id="2.40.330.10:FF:000001">
    <property type="entry name" value="Auxin response factor"/>
    <property type="match status" value="1"/>
</dbReference>
<keyword evidence="14" id="KW-1185">Reference proteome</keyword>
<dbReference type="FunFam" id="2.30.30.1040:FF:000001">
    <property type="entry name" value="Auxin response factor"/>
    <property type="match status" value="1"/>
</dbReference>
<dbReference type="Gramene" id="Manes.02G007600.5.v8.1">
    <property type="protein sequence ID" value="Manes.02G007600.5.v8.1.CDS"/>
    <property type="gene ID" value="Manes.02G007600.v8.1"/>
</dbReference>
<comment type="function">
    <text evidence="9">Auxin response factors (ARFs) are transcriptional factors that bind specifically to the DNA sequence 5'-TGTCTC-3' found in the auxin-responsive promoter elements (AuxREs).</text>
</comment>
<dbReference type="InterPro" id="IPR015300">
    <property type="entry name" value="DNA-bd_pseudobarrel_sf"/>
</dbReference>
<dbReference type="EMBL" id="CM004388">
    <property type="protein sequence ID" value="OAY56331.1"/>
    <property type="molecule type" value="Genomic_DNA"/>
</dbReference>
<keyword evidence="8 9" id="KW-0927">Auxin signaling pathway</keyword>
<dbReference type="Pfam" id="PF06507">
    <property type="entry name" value="ARF_AD"/>
    <property type="match status" value="1"/>
</dbReference>
<keyword evidence="7 9" id="KW-0539">Nucleus</keyword>
<dbReference type="Pfam" id="PF02362">
    <property type="entry name" value="B3"/>
    <property type="match status" value="1"/>
</dbReference>
<evidence type="ECO:0000259" key="12">
    <source>
        <dbReference type="PROSITE" id="PS51745"/>
    </source>
</evidence>
<comment type="subcellular location">
    <subcellularLocation>
        <location evidence="1 9">Nucleus</location>
    </subcellularLocation>
</comment>
<name>A0A251LDJ7_MANES</name>
<dbReference type="SMR" id="A0A251LDJ7"/>
<keyword evidence="5 9" id="KW-0238">DNA-binding</keyword>
<feature type="domain" description="PB1" evidence="12">
    <location>
        <begin position="585"/>
        <end position="666"/>
    </location>
</feature>
<evidence type="ECO:0000259" key="11">
    <source>
        <dbReference type="PROSITE" id="PS50863"/>
    </source>
</evidence>
<evidence type="ECO:0000256" key="2">
    <source>
        <dbReference type="ARBA" id="ARBA00007853"/>
    </source>
</evidence>
<dbReference type="GO" id="GO:0005634">
    <property type="term" value="C:nucleus"/>
    <property type="evidence" value="ECO:0000318"/>
    <property type="project" value="GO_Central"/>
</dbReference>
<dbReference type="Proteomes" id="UP000091857">
    <property type="component" value="Chromosome 2"/>
</dbReference>
<evidence type="ECO:0000256" key="6">
    <source>
        <dbReference type="ARBA" id="ARBA00023163"/>
    </source>
</evidence>
<comment type="subunit">
    <text evidence="3 9">Homodimers and heterodimers.</text>
</comment>
<dbReference type="SUPFAM" id="SSF54277">
    <property type="entry name" value="CAD &amp; PB1 domains"/>
    <property type="match status" value="1"/>
</dbReference>
<evidence type="ECO:0000256" key="9">
    <source>
        <dbReference type="RuleBase" id="RU004561"/>
    </source>
</evidence>
<dbReference type="PANTHER" id="PTHR31384:SF1">
    <property type="entry name" value="AUXIN RESPONSE FACTOR 9"/>
    <property type="match status" value="1"/>
</dbReference>
<dbReference type="GO" id="GO:0000976">
    <property type="term" value="F:transcription cis-regulatory region binding"/>
    <property type="evidence" value="ECO:0000318"/>
    <property type="project" value="GO_Central"/>
</dbReference>
<dbReference type="InterPro" id="IPR003340">
    <property type="entry name" value="B3_DNA-bd"/>
</dbReference>
<dbReference type="OMA" id="WEIEPYV"/>
<feature type="compositionally biased region" description="Polar residues" evidence="10">
    <location>
        <begin position="532"/>
        <end position="550"/>
    </location>
</feature>
<dbReference type="PANTHER" id="PTHR31384">
    <property type="entry name" value="AUXIN RESPONSE FACTOR 4-RELATED"/>
    <property type="match status" value="1"/>
</dbReference>
<feature type="domain" description="TF-B3" evidence="11">
    <location>
        <begin position="130"/>
        <end position="232"/>
    </location>
</feature>
<accession>A0A251LDJ7</accession>
<feature type="region of interest" description="Disordered" evidence="10">
    <location>
        <begin position="522"/>
        <end position="582"/>
    </location>
</feature>
<evidence type="ECO:0000256" key="10">
    <source>
        <dbReference type="SAM" id="MobiDB-lite"/>
    </source>
</evidence>
<evidence type="ECO:0000256" key="5">
    <source>
        <dbReference type="ARBA" id="ARBA00023125"/>
    </source>
</evidence>
<evidence type="ECO:0000313" key="13">
    <source>
        <dbReference type="EMBL" id="OAY56330.1"/>
    </source>
</evidence>
<evidence type="ECO:0000256" key="8">
    <source>
        <dbReference type="ARBA" id="ARBA00023294"/>
    </source>
</evidence>
<reference evidence="13 14" key="1">
    <citation type="submission" date="2016-02" db="EMBL/GenBank/DDBJ databases">
        <title>WGS assembly of Manihot esculenta.</title>
        <authorList>
            <person name="Bredeson J.V."/>
            <person name="Prochnik S.E."/>
            <person name="Lyons J.B."/>
            <person name="Schmutz J."/>
            <person name="Grimwood J."/>
            <person name="Vrebalov J."/>
            <person name="Bart R.S."/>
            <person name="Amuge T."/>
            <person name="Ferguson M.E."/>
            <person name="Green R."/>
            <person name="Putnam N."/>
            <person name="Stites J."/>
            <person name="Rounsley S."/>
            <person name="Rokhsar D.S."/>
        </authorList>
    </citation>
    <scope>NUCLEOTIDE SEQUENCE [LARGE SCALE GENOMIC DNA]</scope>
    <source>
        <strain evidence="14">cv. AM560-2</strain>
        <tissue evidence="13">Leaf</tissue>
    </source>
</reference>
<evidence type="ECO:0000256" key="1">
    <source>
        <dbReference type="ARBA" id="ARBA00004123"/>
    </source>
</evidence>
<dbReference type="InterPro" id="IPR033389">
    <property type="entry name" value="AUX/IAA_dom"/>
</dbReference>
<sequence>MMAANQSGSFSQANNEGCAGGDDMYTELWKACAGPLVDVPRNGERVYYFPQGHMEQLEASTNQELNQRVPLFNLPSKILCRVIHIQLLAEQETDEVYAQITLLPEPDQAELTCPDPLPSEPSRCPTVHSFCKVLTASDTSTHGGFSVLRKHATECLPQLDMAQPTPTQELVAKDLHGYEWRFKHIFRGQPRRHLLTTGWSTFVTSKRLVAGDSFVFLRGKNGELRVGVRRLARQQSNMPSSVISSQSMHLGVLATASHAVATQTLFVVYYKPRTSQFIISLNKYLEAINNKFAVGMRFKMRFEGEDSPDRRFSGTIVGVEDFSPHWADSKWRQLKVQWDESASIPRPDKVSPWEIEPFSSSVPMNIAQPVAVKNKRPRPPVEIPTLDLSSTAAPPWDSRLTQSHDLTQMSGTAEGKRKENHFIWHHKQTGINSHSNSISRSPTEGGWLSSPHVNVSRHLFQEATEDSKSVSNWPVISCYSTPQSAKLKNDTILDPVEKGRKTEAASSYRLFGIELINHSTSSPVEKAPAQPVSVSSGTTEGHVLSTLSATDSDKKSDISKEKKPEHLHVPPKDVQSRQSCSSSTRSCTKVHMQGVAVGRAIDLTVMKGYDQLLDELEEMFDIRGQLHRREKWEIVYTDDEGDMMLVGDDPWPEFCNMVRRIFICLSQDVKKTTPGSKLPMFSIEGEGTIVSSNLTDN</sequence>
<dbReference type="Gene3D" id="2.30.30.1040">
    <property type="match status" value="1"/>
</dbReference>
<dbReference type="FunFam" id="3.10.20.90:FF:000047">
    <property type="entry name" value="Auxin response factor"/>
    <property type="match status" value="1"/>
</dbReference>
<dbReference type="GO" id="GO:0006355">
    <property type="term" value="P:regulation of DNA-templated transcription"/>
    <property type="evidence" value="ECO:0000318"/>
    <property type="project" value="GO_Central"/>
</dbReference>
<feature type="compositionally biased region" description="Basic and acidic residues" evidence="10">
    <location>
        <begin position="551"/>
        <end position="575"/>
    </location>
</feature>
<evidence type="ECO:0000313" key="14">
    <source>
        <dbReference type="Proteomes" id="UP000091857"/>
    </source>
</evidence>
<dbReference type="AlphaFoldDB" id="A0A251LDJ7"/>
<dbReference type="InterPro" id="IPR053793">
    <property type="entry name" value="PB1-like"/>
</dbReference>
<dbReference type="GO" id="GO:0009734">
    <property type="term" value="P:auxin-activated signaling pathway"/>
    <property type="evidence" value="ECO:0007669"/>
    <property type="project" value="UniProtKB-KW"/>
</dbReference>
<dbReference type="PROSITE" id="PS51745">
    <property type="entry name" value="PB1"/>
    <property type="match status" value="1"/>
</dbReference>
<dbReference type="SMART" id="SM01019">
    <property type="entry name" value="B3"/>
    <property type="match status" value="1"/>
</dbReference>
<evidence type="ECO:0000256" key="3">
    <source>
        <dbReference type="ARBA" id="ARBA00011726"/>
    </source>
</evidence>
<dbReference type="PROSITE" id="PS50863">
    <property type="entry name" value="B3"/>
    <property type="match status" value="1"/>
</dbReference>
<keyword evidence="6 9" id="KW-0804">Transcription</keyword>
<evidence type="ECO:0000256" key="4">
    <source>
        <dbReference type="ARBA" id="ARBA00023015"/>
    </source>
</evidence>
<dbReference type="EMBL" id="CM004388">
    <property type="protein sequence ID" value="OAY56330.1"/>
    <property type="molecule type" value="Genomic_DNA"/>
</dbReference>
<dbReference type="Pfam" id="PF02309">
    <property type="entry name" value="AUX_IAA"/>
    <property type="match status" value="1"/>
</dbReference>
<dbReference type="Gene3D" id="2.40.330.10">
    <property type="entry name" value="DNA-binding pseudobarrel domain"/>
    <property type="match status" value="1"/>
</dbReference>
<dbReference type="STRING" id="3983.A0A251LDJ7"/>
<dbReference type="InterPro" id="IPR044835">
    <property type="entry name" value="ARF_plant"/>
</dbReference>
<protein>
    <recommendedName>
        <fullName evidence="9">Auxin response factor</fullName>
    </recommendedName>
</protein>
<organism evidence="13 14">
    <name type="scientific">Manihot esculenta</name>
    <name type="common">Cassava</name>
    <name type="synonym">Jatropha manihot</name>
    <dbReference type="NCBI Taxonomy" id="3983"/>
    <lineage>
        <taxon>Eukaryota</taxon>
        <taxon>Viridiplantae</taxon>
        <taxon>Streptophyta</taxon>
        <taxon>Embryophyta</taxon>
        <taxon>Tracheophyta</taxon>
        <taxon>Spermatophyta</taxon>
        <taxon>Magnoliopsida</taxon>
        <taxon>eudicotyledons</taxon>
        <taxon>Gunneridae</taxon>
        <taxon>Pentapetalae</taxon>
        <taxon>rosids</taxon>
        <taxon>fabids</taxon>
        <taxon>Malpighiales</taxon>
        <taxon>Euphorbiaceae</taxon>
        <taxon>Crotonoideae</taxon>
        <taxon>Manihoteae</taxon>
        <taxon>Manihot</taxon>
    </lineage>
</organism>
<dbReference type="Gene3D" id="3.10.20.90">
    <property type="entry name" value="Phosphatidylinositol 3-kinase Catalytic Subunit, Chain A, domain 1"/>
    <property type="match status" value="1"/>
</dbReference>
<comment type="similarity">
    <text evidence="2 9">Belongs to the ARF family.</text>
</comment>
<dbReference type="InterPro" id="IPR010525">
    <property type="entry name" value="ARF_dom"/>
</dbReference>
<proteinExistence type="inferred from homology"/>
<evidence type="ECO:0000256" key="7">
    <source>
        <dbReference type="ARBA" id="ARBA00023242"/>
    </source>
</evidence>